<reference evidence="1 2" key="1">
    <citation type="journal article" date="2018" name="Harmful Algae">
        <title>The highly heterogeneous methylated genomes and diverse restriction-modification systems of bloom-forming Microcystis.</title>
        <authorList>
            <person name="Zhao L."/>
            <person name="Song Y."/>
            <person name="Li L."/>
            <person name="Gan N."/>
            <person name="Brand J.J."/>
            <person name="Song L."/>
        </authorList>
    </citation>
    <scope>NUCLEOTIDE SEQUENCE [LARGE SCALE GENOMIC DNA]</scope>
    <source>
        <strain evidence="1 2">PCC 7806SL</strain>
    </source>
</reference>
<evidence type="ECO:0000313" key="1">
    <source>
        <dbReference type="EMBL" id="ARI82511.1"/>
    </source>
</evidence>
<proteinExistence type="predicted"/>
<protein>
    <submittedName>
        <fullName evidence="1">Uncharacterized protein</fullName>
    </submittedName>
</protein>
<sequence>MSSVSGVVPSTLTIFPQSFQNCQKNLAMGEVIAIDRF</sequence>
<evidence type="ECO:0000313" key="2">
    <source>
        <dbReference type="Proteomes" id="UP000192439"/>
    </source>
</evidence>
<name>A0AB33BWQ4_MICA7</name>
<organism evidence="1 2">
    <name type="scientific">Microcystis aeruginosa PCC 7806SL</name>
    <dbReference type="NCBI Taxonomy" id="1903187"/>
    <lineage>
        <taxon>Bacteria</taxon>
        <taxon>Bacillati</taxon>
        <taxon>Cyanobacteriota</taxon>
        <taxon>Cyanophyceae</taxon>
        <taxon>Oscillatoriophycideae</taxon>
        <taxon>Chroococcales</taxon>
        <taxon>Microcystaceae</taxon>
        <taxon>Microcystis</taxon>
    </lineage>
</organism>
<dbReference type="AlphaFoldDB" id="A0AB33BWQ4"/>
<dbReference type="EMBL" id="CP020771">
    <property type="protein sequence ID" value="ARI82511.1"/>
    <property type="molecule type" value="Genomic_DNA"/>
</dbReference>
<keyword evidence="2" id="KW-1185">Reference proteome</keyword>
<dbReference type="Proteomes" id="UP000192439">
    <property type="component" value="Chromosome"/>
</dbReference>
<gene>
    <name evidence="1" type="ORF">BH695_3232</name>
</gene>
<accession>A0AB33BWQ4</accession>